<reference evidence="2" key="2">
    <citation type="journal article" date="2015" name="Data Brief">
        <title>Shoot transcriptome of the giant reed, Arundo donax.</title>
        <authorList>
            <person name="Barrero R.A."/>
            <person name="Guerrero F.D."/>
            <person name="Moolhuijzen P."/>
            <person name="Goolsby J.A."/>
            <person name="Tidwell J."/>
            <person name="Bellgard S.E."/>
            <person name="Bellgard M.I."/>
        </authorList>
    </citation>
    <scope>NUCLEOTIDE SEQUENCE</scope>
    <source>
        <tissue evidence="2">Shoot tissue taken approximately 20 cm above the soil surface</tissue>
    </source>
</reference>
<dbReference type="PANTHER" id="PTHR45707">
    <property type="entry name" value="C2 CALCIUM/LIPID-BINDING PLANT PHOSPHORIBOSYLTRANSFERASE FAMILY PROTEIN"/>
    <property type="match status" value="1"/>
</dbReference>
<evidence type="ECO:0000256" key="1">
    <source>
        <dbReference type="SAM" id="MobiDB-lite"/>
    </source>
</evidence>
<dbReference type="InterPro" id="IPR011009">
    <property type="entry name" value="Kinase-like_dom_sf"/>
</dbReference>
<evidence type="ECO:0000313" key="2">
    <source>
        <dbReference type="EMBL" id="JAE32834.1"/>
    </source>
</evidence>
<feature type="region of interest" description="Disordered" evidence="1">
    <location>
        <begin position="1"/>
        <end position="20"/>
    </location>
</feature>
<accession>A0A0A9HAJ1</accession>
<dbReference type="PANTHER" id="PTHR45707:SF56">
    <property type="entry name" value="OS11G0608700 PROTEIN"/>
    <property type="match status" value="1"/>
</dbReference>
<sequence>MAGSGRTRPPSPPNAAWPEGARCSPAAVLASARASGGELWRWRGVVRGGKPAAPEGREPPESPRRSDAGASSFFCLANGQYVYAGVEEKALCFEYLKGGSLDKHLSDESSRLGWHIRYKIIKGICEGLQ</sequence>
<dbReference type="EMBL" id="GBRH01165062">
    <property type="protein sequence ID" value="JAE32834.1"/>
    <property type="molecule type" value="Transcribed_RNA"/>
</dbReference>
<name>A0A0A9HAJ1_ARUDO</name>
<dbReference type="SUPFAM" id="SSF56112">
    <property type="entry name" value="Protein kinase-like (PK-like)"/>
    <property type="match status" value="1"/>
</dbReference>
<organism evidence="2">
    <name type="scientific">Arundo donax</name>
    <name type="common">Giant reed</name>
    <name type="synonym">Donax arundinaceus</name>
    <dbReference type="NCBI Taxonomy" id="35708"/>
    <lineage>
        <taxon>Eukaryota</taxon>
        <taxon>Viridiplantae</taxon>
        <taxon>Streptophyta</taxon>
        <taxon>Embryophyta</taxon>
        <taxon>Tracheophyta</taxon>
        <taxon>Spermatophyta</taxon>
        <taxon>Magnoliopsida</taxon>
        <taxon>Liliopsida</taxon>
        <taxon>Poales</taxon>
        <taxon>Poaceae</taxon>
        <taxon>PACMAD clade</taxon>
        <taxon>Arundinoideae</taxon>
        <taxon>Arundineae</taxon>
        <taxon>Arundo</taxon>
    </lineage>
</organism>
<dbReference type="AlphaFoldDB" id="A0A0A9HAJ1"/>
<feature type="region of interest" description="Disordered" evidence="1">
    <location>
        <begin position="48"/>
        <end position="68"/>
    </location>
</feature>
<reference evidence="2" key="1">
    <citation type="submission" date="2014-09" db="EMBL/GenBank/DDBJ databases">
        <authorList>
            <person name="Magalhaes I.L.F."/>
            <person name="Oliveira U."/>
            <person name="Santos F.R."/>
            <person name="Vidigal T.H.D.A."/>
            <person name="Brescovit A.D."/>
            <person name="Santos A.J."/>
        </authorList>
    </citation>
    <scope>NUCLEOTIDE SEQUENCE</scope>
    <source>
        <tissue evidence="2">Shoot tissue taken approximately 20 cm above the soil surface</tissue>
    </source>
</reference>
<feature type="compositionally biased region" description="Basic and acidic residues" evidence="1">
    <location>
        <begin position="55"/>
        <end position="67"/>
    </location>
</feature>
<dbReference type="Gene3D" id="1.10.510.10">
    <property type="entry name" value="Transferase(Phosphotransferase) domain 1"/>
    <property type="match status" value="1"/>
</dbReference>
<proteinExistence type="predicted"/>
<protein>
    <submittedName>
        <fullName evidence="2">Uncharacterized protein</fullName>
    </submittedName>
</protein>